<evidence type="ECO:0000313" key="3">
    <source>
        <dbReference type="EMBL" id="GHD56120.1"/>
    </source>
</evidence>
<feature type="domain" description="Amidohydrolase-related" evidence="2">
    <location>
        <begin position="4"/>
        <end position="231"/>
    </location>
</feature>
<dbReference type="InterPro" id="IPR006680">
    <property type="entry name" value="Amidohydro-rel"/>
</dbReference>
<name>A0A919CQP5_9PROT</name>
<accession>A0A919CQP5</accession>
<sequence>MEIVDAQIHVWGTGLPSNMAHWQVTSFGAAEAVAMMDEAGVDAAVIHPPSWDPTSTGLAVDAVRTWPGRFAIIGAVDLGRPDESRAAMARWRERTGMLGLRCMFLEGENRRRLHDGELEWFWDAAERFGLPVTTLATGSFEVLGEVAARHPGLRLSIDHLGGRGGNTTLKDAAAMTHIPDLLKLARLPNVAVKATGVPGYSGEAYPFPAMHTYLRQVFDAFGPDRVFWGTDISKMPCSWRQCVTMFTEELPWLAGDDLTRVMGRAVRAWWGWS</sequence>
<comment type="caution">
    <text evidence="3">The sequence shown here is derived from an EMBL/GenBank/DDBJ whole genome shotgun (WGS) entry which is preliminary data.</text>
</comment>
<dbReference type="InterPro" id="IPR032466">
    <property type="entry name" value="Metal_Hydrolase"/>
</dbReference>
<dbReference type="Gene3D" id="3.20.20.140">
    <property type="entry name" value="Metal-dependent hydrolases"/>
    <property type="match status" value="1"/>
</dbReference>
<dbReference type="PANTHER" id="PTHR43569">
    <property type="entry name" value="AMIDOHYDROLASE"/>
    <property type="match status" value="1"/>
</dbReference>
<gene>
    <name evidence="3" type="ORF">GCM10017083_35860</name>
</gene>
<dbReference type="RefSeq" id="WP_189992134.1">
    <property type="nucleotide sequence ID" value="NZ_BMZS01000008.1"/>
</dbReference>
<dbReference type="Proteomes" id="UP000630353">
    <property type="component" value="Unassembled WGS sequence"/>
</dbReference>
<evidence type="ECO:0000313" key="4">
    <source>
        <dbReference type="Proteomes" id="UP000630353"/>
    </source>
</evidence>
<evidence type="ECO:0000259" key="2">
    <source>
        <dbReference type="Pfam" id="PF04909"/>
    </source>
</evidence>
<dbReference type="PANTHER" id="PTHR43569:SF2">
    <property type="entry name" value="AMIDOHYDROLASE-RELATED DOMAIN-CONTAINING PROTEIN"/>
    <property type="match status" value="1"/>
</dbReference>
<dbReference type="SUPFAM" id="SSF51556">
    <property type="entry name" value="Metallo-dependent hydrolases"/>
    <property type="match status" value="1"/>
</dbReference>
<comment type="similarity">
    <text evidence="1">Belongs to the metallo-dependent hydrolases superfamily.</text>
</comment>
<reference evidence="3" key="2">
    <citation type="submission" date="2020-09" db="EMBL/GenBank/DDBJ databases">
        <authorList>
            <person name="Sun Q."/>
            <person name="Kim S."/>
        </authorList>
    </citation>
    <scope>NUCLEOTIDE SEQUENCE</scope>
    <source>
        <strain evidence="3">KCTC 42651</strain>
    </source>
</reference>
<dbReference type="EMBL" id="BMZS01000008">
    <property type="protein sequence ID" value="GHD56120.1"/>
    <property type="molecule type" value="Genomic_DNA"/>
</dbReference>
<dbReference type="AlphaFoldDB" id="A0A919CQP5"/>
<dbReference type="Pfam" id="PF04909">
    <property type="entry name" value="Amidohydro_2"/>
    <property type="match status" value="1"/>
</dbReference>
<dbReference type="GO" id="GO:0016787">
    <property type="term" value="F:hydrolase activity"/>
    <property type="evidence" value="ECO:0007669"/>
    <property type="project" value="InterPro"/>
</dbReference>
<evidence type="ECO:0000256" key="1">
    <source>
        <dbReference type="ARBA" id="ARBA00038310"/>
    </source>
</evidence>
<keyword evidence="4" id="KW-1185">Reference proteome</keyword>
<dbReference type="InterPro" id="IPR052350">
    <property type="entry name" value="Metallo-dep_Lactonases"/>
</dbReference>
<reference evidence="3" key="1">
    <citation type="journal article" date="2014" name="Int. J. Syst. Evol. Microbiol.">
        <title>Complete genome sequence of Corynebacterium casei LMG S-19264T (=DSM 44701T), isolated from a smear-ripened cheese.</title>
        <authorList>
            <consortium name="US DOE Joint Genome Institute (JGI-PGF)"/>
            <person name="Walter F."/>
            <person name="Albersmeier A."/>
            <person name="Kalinowski J."/>
            <person name="Ruckert C."/>
        </authorList>
    </citation>
    <scope>NUCLEOTIDE SEQUENCE</scope>
    <source>
        <strain evidence="3">KCTC 42651</strain>
    </source>
</reference>
<protein>
    <submittedName>
        <fullName evidence="3">Amidohydrolase</fullName>
    </submittedName>
</protein>
<organism evidence="3 4">
    <name type="scientific">Thalassobaculum fulvum</name>
    <dbReference type="NCBI Taxonomy" id="1633335"/>
    <lineage>
        <taxon>Bacteria</taxon>
        <taxon>Pseudomonadati</taxon>
        <taxon>Pseudomonadota</taxon>
        <taxon>Alphaproteobacteria</taxon>
        <taxon>Rhodospirillales</taxon>
        <taxon>Thalassobaculaceae</taxon>
        <taxon>Thalassobaculum</taxon>
    </lineage>
</organism>
<proteinExistence type="inferred from homology"/>